<dbReference type="GO" id="GO:0005762">
    <property type="term" value="C:mitochondrial large ribosomal subunit"/>
    <property type="evidence" value="ECO:0007669"/>
    <property type="project" value="TreeGrafter"/>
</dbReference>
<feature type="domain" description="Large ribosomal subunit protein mL46 N-terminal" evidence="9">
    <location>
        <begin position="77"/>
        <end position="213"/>
    </location>
</feature>
<dbReference type="KEGG" id="pgri:PgNI_09585"/>
<dbReference type="CDD" id="cd04661">
    <property type="entry name" value="NUDIX_MRP_L46"/>
    <property type="match status" value="1"/>
</dbReference>
<accession>A0A6P8AS09</accession>
<keyword evidence="4" id="KW-0689">Ribosomal protein</keyword>
<dbReference type="InterPro" id="IPR033650">
    <property type="entry name" value="Ribosomal_mL46_NUDIX"/>
</dbReference>
<dbReference type="Gene3D" id="3.90.79.10">
    <property type="entry name" value="Nucleoside Triphosphate Pyrophosphohydrolase"/>
    <property type="match status" value="1"/>
</dbReference>
<evidence type="ECO:0000256" key="7">
    <source>
        <dbReference type="ARBA" id="ARBA00035190"/>
    </source>
</evidence>
<dbReference type="GO" id="GO:0003735">
    <property type="term" value="F:structural constituent of ribosome"/>
    <property type="evidence" value="ECO:0007669"/>
    <property type="project" value="InterPro"/>
</dbReference>
<evidence type="ECO:0000259" key="9">
    <source>
        <dbReference type="Pfam" id="PF11788"/>
    </source>
</evidence>
<dbReference type="GO" id="GO:0005743">
    <property type="term" value="C:mitochondrial inner membrane"/>
    <property type="evidence" value="ECO:0007669"/>
    <property type="project" value="UniProtKB-ARBA"/>
</dbReference>
<dbReference type="InterPro" id="IPR040008">
    <property type="entry name" value="Ribosomal_mL46"/>
</dbReference>
<dbReference type="PANTHER" id="PTHR13124:SF12">
    <property type="entry name" value="LARGE RIBOSOMAL SUBUNIT PROTEIN ML46"/>
    <property type="match status" value="1"/>
</dbReference>
<reference evidence="11" key="1">
    <citation type="journal article" date="2019" name="Mol. Biol. Evol.">
        <title>Blast fungal genomes show frequent chromosomal changes, gene gains and losses, and effector gene turnover.</title>
        <authorList>
            <person name="Gomez Luciano L.B."/>
            <person name="Jason Tsai I."/>
            <person name="Chuma I."/>
            <person name="Tosa Y."/>
            <person name="Chen Y.H."/>
            <person name="Li J.Y."/>
            <person name="Li M.Y."/>
            <person name="Jade Lu M.Y."/>
            <person name="Nakayashiki H."/>
            <person name="Li W.H."/>
        </authorList>
    </citation>
    <scope>NUCLEOTIDE SEQUENCE</scope>
    <source>
        <strain evidence="11">NI907</strain>
    </source>
</reference>
<dbReference type="AlphaFoldDB" id="A0A6P8AS09"/>
<evidence type="ECO:0000256" key="2">
    <source>
        <dbReference type="ARBA" id="ARBA00009070"/>
    </source>
</evidence>
<keyword evidence="10" id="KW-1185">Reference proteome</keyword>
<comment type="subcellular location">
    <subcellularLocation>
        <location evidence="1">Mitochondrion</location>
    </subcellularLocation>
</comment>
<evidence type="ECO:0000256" key="4">
    <source>
        <dbReference type="ARBA" id="ARBA00022980"/>
    </source>
</evidence>
<comment type="similarity">
    <text evidence="2">Belongs to the mitochondrion-specific ribosomal protein mL46 family.</text>
</comment>
<evidence type="ECO:0000256" key="8">
    <source>
        <dbReference type="SAM" id="MobiDB-lite"/>
    </source>
</evidence>
<dbReference type="Proteomes" id="UP000515153">
    <property type="component" value="Unplaced"/>
</dbReference>
<sequence>MSASSRGWHALRALSRCETTASPRVCAQCARGTIQTIPRRAYSASAAPTVSAVDPSASSEPPVVPVKQSSQHPKSDYRIRSGLILTRAPLLTRDPTPFEAAFYLYQKRLNERLISPFISSMWFKQDTPPQLDWNLKLDERKGIWAKDVGHYKPRGSTRWADEVPQGSRLADPELIRERLLEDATMRFSDDGELLPEQDRLQVEKPQPRRSEADEKNDVRRLDRAMDRTLYLVVKKGDRWAFPASEVRTEENLHEAAARVLQQAAGVNMNTWMVGRVPVAHHVVKPKYNKDSTLESKGSKTFLLKGRIFAGQADIKNNILGVTDFMWLTQDELKKHFEADYFASIKNMLSMR</sequence>
<feature type="region of interest" description="Disordered" evidence="8">
    <location>
        <begin position="191"/>
        <end position="218"/>
    </location>
</feature>
<keyword evidence="3" id="KW-0809">Transit peptide</keyword>
<protein>
    <recommendedName>
        <fullName evidence="7">Large ribosomal subunit protein mL46</fullName>
    </recommendedName>
</protein>
<feature type="compositionally biased region" description="Basic and acidic residues" evidence="8">
    <location>
        <begin position="196"/>
        <end position="218"/>
    </location>
</feature>
<dbReference type="InterPro" id="IPR021757">
    <property type="entry name" value="Ribosomal_mL46_N"/>
</dbReference>
<keyword evidence="5" id="KW-0496">Mitochondrion</keyword>
<reference evidence="11" key="2">
    <citation type="submission" date="2019-10" db="EMBL/GenBank/DDBJ databases">
        <authorList>
            <consortium name="NCBI Genome Project"/>
        </authorList>
    </citation>
    <scope>NUCLEOTIDE SEQUENCE</scope>
    <source>
        <strain evidence="11">NI907</strain>
    </source>
</reference>
<dbReference type="RefSeq" id="XP_030977696.1">
    <property type="nucleotide sequence ID" value="XM_031129567.1"/>
</dbReference>
<proteinExistence type="inferred from homology"/>
<evidence type="ECO:0000256" key="5">
    <source>
        <dbReference type="ARBA" id="ARBA00023128"/>
    </source>
</evidence>
<evidence type="ECO:0000313" key="11">
    <source>
        <dbReference type="RefSeq" id="XP_030977696.1"/>
    </source>
</evidence>
<evidence type="ECO:0000256" key="1">
    <source>
        <dbReference type="ARBA" id="ARBA00004173"/>
    </source>
</evidence>
<dbReference type="Pfam" id="PF11788">
    <property type="entry name" value="MRP-L46"/>
    <property type="match status" value="1"/>
</dbReference>
<dbReference type="GeneID" id="41964475"/>
<evidence type="ECO:0000256" key="6">
    <source>
        <dbReference type="ARBA" id="ARBA00023274"/>
    </source>
</evidence>
<gene>
    <name evidence="11" type="ORF">PgNI_09585</name>
</gene>
<evidence type="ECO:0000313" key="10">
    <source>
        <dbReference type="Proteomes" id="UP000515153"/>
    </source>
</evidence>
<dbReference type="PANTHER" id="PTHR13124">
    <property type="entry name" value="39S RIBOSOMAL PROTEIN L46, MITOCHONDRIAL PRECURSOR-RELATED"/>
    <property type="match status" value="1"/>
</dbReference>
<organism evidence="10 11">
    <name type="scientific">Pyricularia grisea</name>
    <name type="common">Crabgrass-specific blast fungus</name>
    <name type="synonym">Magnaporthe grisea</name>
    <dbReference type="NCBI Taxonomy" id="148305"/>
    <lineage>
        <taxon>Eukaryota</taxon>
        <taxon>Fungi</taxon>
        <taxon>Dikarya</taxon>
        <taxon>Ascomycota</taxon>
        <taxon>Pezizomycotina</taxon>
        <taxon>Sordariomycetes</taxon>
        <taxon>Sordariomycetidae</taxon>
        <taxon>Magnaporthales</taxon>
        <taxon>Pyriculariaceae</taxon>
        <taxon>Pyricularia</taxon>
    </lineage>
</organism>
<keyword evidence="6" id="KW-0687">Ribonucleoprotein</keyword>
<feature type="region of interest" description="Disordered" evidence="8">
    <location>
        <begin position="51"/>
        <end position="74"/>
    </location>
</feature>
<reference evidence="11" key="3">
    <citation type="submission" date="2025-08" db="UniProtKB">
        <authorList>
            <consortium name="RefSeq"/>
        </authorList>
    </citation>
    <scope>IDENTIFICATION</scope>
    <source>
        <strain evidence="11">NI907</strain>
    </source>
</reference>
<dbReference type="FunFam" id="3.90.79.10:FF:000018">
    <property type="entry name" value="39S ribosomal protein L46, mitochondrial"/>
    <property type="match status" value="1"/>
</dbReference>
<dbReference type="InterPro" id="IPR015797">
    <property type="entry name" value="NUDIX_hydrolase-like_dom_sf"/>
</dbReference>
<feature type="compositionally biased region" description="Low complexity" evidence="8">
    <location>
        <begin position="51"/>
        <end position="61"/>
    </location>
</feature>
<evidence type="ECO:0000256" key="3">
    <source>
        <dbReference type="ARBA" id="ARBA00022946"/>
    </source>
</evidence>
<name>A0A6P8AS09_PYRGI</name>
<dbReference type="SUPFAM" id="SSF55811">
    <property type="entry name" value="Nudix"/>
    <property type="match status" value="1"/>
</dbReference>